<dbReference type="AlphaFoldDB" id="I4F3Z3"/>
<evidence type="ECO:0000259" key="2">
    <source>
        <dbReference type="PROSITE" id="PS50883"/>
    </source>
</evidence>
<evidence type="ECO:0000313" key="4">
    <source>
        <dbReference type="EMBL" id="CCH90356.1"/>
    </source>
</evidence>
<evidence type="ECO:0000259" key="3">
    <source>
        <dbReference type="PROSITE" id="PS50887"/>
    </source>
</evidence>
<feature type="transmembrane region" description="Helical" evidence="1">
    <location>
        <begin position="12"/>
        <end position="31"/>
    </location>
</feature>
<dbReference type="SMART" id="SM00267">
    <property type="entry name" value="GGDEF"/>
    <property type="match status" value="1"/>
</dbReference>
<keyword evidence="1" id="KW-0812">Transmembrane</keyword>
<reference evidence="4 5" key="1">
    <citation type="journal article" date="2012" name="J. Bacteriol.">
        <title>Genome Sequence of Radiation-Resistant Modestobacter marinus Strain BC501, a Representative Actinobacterium That Thrives on Calcareous Stone Surfaces.</title>
        <authorList>
            <person name="Normand P."/>
            <person name="Gury J."/>
            <person name="Pujic P."/>
            <person name="Chouaia B."/>
            <person name="Crotti E."/>
            <person name="Brusetti L."/>
            <person name="Daffonchio D."/>
            <person name="Vacherie B."/>
            <person name="Barbe V."/>
            <person name="Medigue C."/>
            <person name="Calteau A."/>
            <person name="Ghodhbane-Gtari F."/>
            <person name="Essoussi I."/>
            <person name="Nouioui I."/>
            <person name="Abbassi-Ghozzi I."/>
            <person name="Gtari M."/>
        </authorList>
    </citation>
    <scope>NUCLEOTIDE SEQUENCE [LARGE SCALE GENOMIC DNA]</scope>
    <source>
        <strain evidence="5">BC 501</strain>
    </source>
</reference>
<dbReference type="PROSITE" id="PS50883">
    <property type="entry name" value="EAL"/>
    <property type="match status" value="1"/>
</dbReference>
<dbReference type="STRING" id="477641.MODMU_4976"/>
<dbReference type="InterPro" id="IPR029787">
    <property type="entry name" value="Nucleotide_cyclase"/>
</dbReference>
<dbReference type="Gene3D" id="3.30.450.20">
    <property type="entry name" value="PAS domain"/>
    <property type="match status" value="1"/>
</dbReference>
<sequence>MTVLRACRPTPGLCVLAGVLACCLGTVVLAPDSTLGDWAYLAVSVGGAAAAWLADRRRPQNRRGGVPWVPLALTGNAAGDVAWQAITWTTGSAPEVSVADLGWLAGYATLVGTAMNGRIGGQHRRGSRAYAALDGIAALAVSLLVVFQTPVVATLTDAGLPALTRLAFIGYPVLDAVLIGLMAWRLVLHGRVRPAVALLLAGTTCWLVADLGWLLLASPDTVAGWLDAGWLLGVACFAVVPWLPQSRTEDPTAGRGPGHGPWRMALTVAPFAAPAVLEVVAWDDGVDVNPVPGLVVWGVLLVLTTIRTRLVALDGQRAWALVRSQARRSEALAVNSSDAVVVVDAAGRLTAESASLARSLGVPAPAGAELAELVARAGGDAEDARLLLTRSASLPGVPVQLELEGLLPDGAARWLGGRAVNLAGDPDVAGTVVSLTDVTARKLAELELAHQAFYDGLTGLANRSLFLDHTEQALRRAHRSGTPPIVLCLDLDGFKDVNDSIGHLAGDELLCTVAARLSSVVRATDTVARLGGDEFVVLVDDIAGGLPEATELAQRLLEAIAEPVDLHGHRVSVAASIGVVVAEPDATPLSLFRDADIAMYRAKAAGRARWVVFDAGMRTAALERIELERELAAALPAGQLRLVYQPVVDLRTEEVTGFEALLRWQHPTLGAVGPDKFVPIAEDTGEIVPIGRWVLGEATRTAARWQRAHPGAPLTMAVNVSARQLVGVDLLRDVAAALSVSGLAPSSLVLEVTETALVTDPNAVAERLAELRALGVRLALDDFGTGYSSLSYLRQFDVDVLKIDRSFVSLLDGSPEDGAIVHGLVQLGRTLRLEVVAEGVETEAQRDLLRAEHCDLAQGWLFAKPLEADEAELLLLGRSAPPATPRTLAQS</sequence>
<dbReference type="Gene3D" id="3.30.70.270">
    <property type="match status" value="1"/>
</dbReference>
<keyword evidence="1" id="KW-0472">Membrane</keyword>
<dbReference type="SUPFAM" id="SSF55785">
    <property type="entry name" value="PYP-like sensor domain (PAS domain)"/>
    <property type="match status" value="1"/>
</dbReference>
<dbReference type="CDD" id="cd01949">
    <property type="entry name" value="GGDEF"/>
    <property type="match status" value="1"/>
</dbReference>
<dbReference type="InterPro" id="IPR035965">
    <property type="entry name" value="PAS-like_dom_sf"/>
</dbReference>
<dbReference type="PANTHER" id="PTHR44757:SF2">
    <property type="entry name" value="BIOFILM ARCHITECTURE MAINTENANCE PROTEIN MBAA"/>
    <property type="match status" value="1"/>
</dbReference>
<proteinExistence type="predicted"/>
<dbReference type="InterPro" id="IPR000160">
    <property type="entry name" value="GGDEF_dom"/>
</dbReference>
<evidence type="ECO:0000256" key="1">
    <source>
        <dbReference type="SAM" id="Phobius"/>
    </source>
</evidence>
<protein>
    <submittedName>
        <fullName evidence="4">Diguanylate cyclase/phosphodiesterase (Modular protein)</fullName>
    </submittedName>
</protein>
<keyword evidence="1" id="KW-1133">Transmembrane helix</keyword>
<feature type="transmembrane region" description="Helical" evidence="1">
    <location>
        <begin position="37"/>
        <end position="54"/>
    </location>
</feature>
<dbReference type="PATRIC" id="fig|477641.3.peg.4675"/>
<dbReference type="Pfam" id="PF00563">
    <property type="entry name" value="EAL"/>
    <property type="match status" value="1"/>
</dbReference>
<dbReference type="HOGENOM" id="CLU_000445_129_3_11"/>
<dbReference type="Gene3D" id="3.20.20.450">
    <property type="entry name" value="EAL domain"/>
    <property type="match status" value="1"/>
</dbReference>
<feature type="transmembrane region" description="Helical" evidence="1">
    <location>
        <begin position="195"/>
        <end position="216"/>
    </location>
</feature>
<dbReference type="OMA" id="MNGRIGG"/>
<keyword evidence="5" id="KW-1185">Reference proteome</keyword>
<dbReference type="FunFam" id="3.30.70.270:FF:000001">
    <property type="entry name" value="Diguanylate cyclase domain protein"/>
    <property type="match status" value="1"/>
</dbReference>
<feature type="transmembrane region" description="Helical" evidence="1">
    <location>
        <begin position="129"/>
        <end position="148"/>
    </location>
</feature>
<dbReference type="InterPro" id="IPR001633">
    <property type="entry name" value="EAL_dom"/>
</dbReference>
<dbReference type="CDD" id="cd01948">
    <property type="entry name" value="EAL"/>
    <property type="match status" value="1"/>
</dbReference>
<dbReference type="NCBIfam" id="TIGR00254">
    <property type="entry name" value="GGDEF"/>
    <property type="match status" value="1"/>
</dbReference>
<gene>
    <name evidence="4" type="ordered locus">MODMU_4976</name>
</gene>
<dbReference type="EMBL" id="FO203431">
    <property type="protein sequence ID" value="CCH90356.1"/>
    <property type="molecule type" value="Genomic_DNA"/>
</dbReference>
<dbReference type="PANTHER" id="PTHR44757">
    <property type="entry name" value="DIGUANYLATE CYCLASE DGCP"/>
    <property type="match status" value="1"/>
</dbReference>
<organism evidence="4 5">
    <name type="scientific">Modestobacter italicus (strain DSM 44449 / CECT 9708 / BC 501)</name>
    <dbReference type="NCBI Taxonomy" id="2732864"/>
    <lineage>
        <taxon>Bacteria</taxon>
        <taxon>Bacillati</taxon>
        <taxon>Actinomycetota</taxon>
        <taxon>Actinomycetes</taxon>
        <taxon>Geodermatophilales</taxon>
        <taxon>Geodermatophilaceae</taxon>
        <taxon>Modestobacter</taxon>
    </lineage>
</organism>
<dbReference type="SMART" id="SM00052">
    <property type="entry name" value="EAL"/>
    <property type="match status" value="1"/>
</dbReference>
<dbReference type="SUPFAM" id="SSF141868">
    <property type="entry name" value="EAL domain-like"/>
    <property type="match status" value="1"/>
</dbReference>
<name>I4F3Z3_MODI5</name>
<dbReference type="Proteomes" id="UP000006461">
    <property type="component" value="Chromosome"/>
</dbReference>
<dbReference type="InterPro" id="IPR043128">
    <property type="entry name" value="Rev_trsase/Diguanyl_cyclase"/>
</dbReference>
<dbReference type="SUPFAM" id="SSF55073">
    <property type="entry name" value="Nucleotide cyclase"/>
    <property type="match status" value="1"/>
</dbReference>
<dbReference type="eggNOG" id="COG5001">
    <property type="taxonomic scope" value="Bacteria"/>
</dbReference>
<dbReference type="InterPro" id="IPR035919">
    <property type="entry name" value="EAL_sf"/>
</dbReference>
<feature type="domain" description="EAL" evidence="2">
    <location>
        <begin position="624"/>
        <end position="879"/>
    </location>
</feature>
<dbReference type="PROSITE" id="PS50887">
    <property type="entry name" value="GGDEF"/>
    <property type="match status" value="1"/>
</dbReference>
<feature type="domain" description="GGDEF" evidence="3">
    <location>
        <begin position="482"/>
        <end position="615"/>
    </location>
</feature>
<dbReference type="PROSITE" id="PS51257">
    <property type="entry name" value="PROKAR_LIPOPROTEIN"/>
    <property type="match status" value="1"/>
</dbReference>
<dbReference type="KEGG" id="mmar:MODMU_4976"/>
<dbReference type="InterPro" id="IPR052155">
    <property type="entry name" value="Biofilm_reg_signaling"/>
</dbReference>
<accession>I4F3Z3</accession>
<dbReference type="Pfam" id="PF00990">
    <property type="entry name" value="GGDEF"/>
    <property type="match status" value="1"/>
</dbReference>
<feature type="transmembrane region" description="Helical" evidence="1">
    <location>
        <begin position="168"/>
        <end position="188"/>
    </location>
</feature>
<evidence type="ECO:0000313" key="5">
    <source>
        <dbReference type="Proteomes" id="UP000006461"/>
    </source>
</evidence>